<accession>A0A9W4UDD2</accession>
<dbReference type="Gene3D" id="3.40.50.150">
    <property type="entry name" value="Vaccinia Virus protein VP39"/>
    <property type="match status" value="2"/>
</dbReference>
<keyword evidence="3" id="KW-1185">Reference proteome</keyword>
<dbReference type="EMBL" id="CAOQHR010000004">
    <property type="protein sequence ID" value="CAI6333925.1"/>
    <property type="molecule type" value="Genomic_DNA"/>
</dbReference>
<dbReference type="GO" id="GO:0008168">
    <property type="term" value="F:methyltransferase activity"/>
    <property type="evidence" value="ECO:0007669"/>
    <property type="project" value="TreeGrafter"/>
</dbReference>
<comment type="caution">
    <text evidence="2">The sequence shown here is derived from an EMBL/GenBank/DDBJ whole genome shotgun (WGS) entry which is preliminary data.</text>
</comment>
<evidence type="ECO:0000256" key="1">
    <source>
        <dbReference type="SAM" id="MobiDB-lite"/>
    </source>
</evidence>
<proteinExistence type="predicted"/>
<feature type="compositionally biased region" description="Low complexity" evidence="1">
    <location>
        <begin position="22"/>
        <end position="34"/>
    </location>
</feature>
<evidence type="ECO:0008006" key="4">
    <source>
        <dbReference type="Google" id="ProtNLM"/>
    </source>
</evidence>
<dbReference type="SUPFAM" id="SSF53335">
    <property type="entry name" value="S-adenosyl-L-methionine-dependent methyltransferases"/>
    <property type="match status" value="1"/>
</dbReference>
<reference evidence="2" key="1">
    <citation type="submission" date="2023-01" db="EMBL/GenBank/DDBJ databases">
        <authorList>
            <person name="Van Ghelder C."/>
            <person name="Rancurel C."/>
        </authorList>
    </citation>
    <scope>NUCLEOTIDE SEQUENCE</scope>
    <source>
        <strain evidence="2">CNCM I-4278</strain>
    </source>
</reference>
<dbReference type="OrthoDB" id="2013972at2759"/>
<feature type="region of interest" description="Disordered" evidence="1">
    <location>
        <begin position="13"/>
        <end position="34"/>
    </location>
</feature>
<protein>
    <recommendedName>
        <fullName evidence="4">S-adenosyl-L-methionine-dependent methyltransferase</fullName>
    </recommendedName>
</protein>
<dbReference type="AlphaFoldDB" id="A0A9W4UDD2"/>
<dbReference type="PANTHER" id="PTHR43591">
    <property type="entry name" value="METHYLTRANSFERASE"/>
    <property type="match status" value="1"/>
</dbReference>
<name>A0A9W4UDD2_9PLEO</name>
<dbReference type="CDD" id="cd02440">
    <property type="entry name" value="AdoMet_MTases"/>
    <property type="match status" value="1"/>
</dbReference>
<dbReference type="Proteomes" id="UP001152607">
    <property type="component" value="Unassembled WGS sequence"/>
</dbReference>
<sequence>MEEPPPPDILVTAATHKRPRTLSASSSLSAESLHSTRTLQNEDLEFVYENGRVYGNDSYFMPCDEAEQDRLALQHQIYLLALKGKLTTTKVSHFTRRILDLGTGPGHWAVAMAQEYPWAEVVGIDMAVWDIETTEETAGDADVKWELDDLDVWGVEDEVDDLTLQLERAHLARDLGNRDPTASPARQRAKTSPSQSTTQPQTPSESAYDLYVLNPDEQPGWHFSDTYDFIHMRGMKGTFAYWEGVYEEVYKNLSPDGWIEVVDYHLEVPVIEKEDAESSVVDRDPFPFPTLAQLHLSLLQASVKCGRPIGTYYMHPTYLTDAGFKDVSTTYVNVPVGQWPDDEEQRRIGKLFLVCVMEMLEANVLRLLTTHGDTQRVWPVEEVQEAIEQSKREILEWNTRMDQRREADGRAGTQKGWEWKASYKWMTGRKS</sequence>
<dbReference type="InterPro" id="IPR029063">
    <property type="entry name" value="SAM-dependent_MTases_sf"/>
</dbReference>
<feature type="compositionally biased region" description="Low complexity" evidence="1">
    <location>
        <begin position="191"/>
        <end position="204"/>
    </location>
</feature>
<feature type="region of interest" description="Disordered" evidence="1">
    <location>
        <begin position="173"/>
        <end position="205"/>
    </location>
</feature>
<dbReference type="Pfam" id="PF13489">
    <property type="entry name" value="Methyltransf_23"/>
    <property type="match status" value="1"/>
</dbReference>
<organism evidence="2 3">
    <name type="scientific">Periconia digitata</name>
    <dbReference type="NCBI Taxonomy" id="1303443"/>
    <lineage>
        <taxon>Eukaryota</taxon>
        <taxon>Fungi</taxon>
        <taxon>Dikarya</taxon>
        <taxon>Ascomycota</taxon>
        <taxon>Pezizomycotina</taxon>
        <taxon>Dothideomycetes</taxon>
        <taxon>Pleosporomycetidae</taxon>
        <taxon>Pleosporales</taxon>
        <taxon>Massarineae</taxon>
        <taxon>Periconiaceae</taxon>
        <taxon>Periconia</taxon>
    </lineage>
</organism>
<gene>
    <name evidence="2" type="ORF">PDIGIT_LOCUS6977</name>
</gene>
<dbReference type="PANTHER" id="PTHR43591:SF24">
    <property type="entry name" value="2-METHOXY-6-POLYPRENYL-1,4-BENZOQUINOL METHYLASE, MITOCHONDRIAL"/>
    <property type="match status" value="1"/>
</dbReference>
<evidence type="ECO:0000313" key="3">
    <source>
        <dbReference type="Proteomes" id="UP001152607"/>
    </source>
</evidence>
<evidence type="ECO:0000313" key="2">
    <source>
        <dbReference type="EMBL" id="CAI6333925.1"/>
    </source>
</evidence>